<organism evidence="1 2">
    <name type="scientific">Clostridium perfringens</name>
    <dbReference type="NCBI Taxonomy" id="1502"/>
    <lineage>
        <taxon>Bacteria</taxon>
        <taxon>Bacillati</taxon>
        <taxon>Bacillota</taxon>
        <taxon>Clostridia</taxon>
        <taxon>Eubacteriales</taxon>
        <taxon>Clostridiaceae</taxon>
        <taxon>Clostridium</taxon>
    </lineage>
</organism>
<protein>
    <submittedName>
        <fullName evidence="1">Uncharacterized protein</fullName>
    </submittedName>
</protein>
<evidence type="ECO:0000313" key="2">
    <source>
        <dbReference type="Proteomes" id="UP001291306"/>
    </source>
</evidence>
<gene>
    <name evidence="1" type="ORF">GNF79_21380</name>
</gene>
<comment type="caution">
    <text evidence="1">The sequence shown here is derived from an EMBL/GenBank/DDBJ whole genome shotgun (WGS) entry which is preliminary data.</text>
</comment>
<dbReference type="EMBL" id="WNVC01001547">
    <property type="protein sequence ID" value="MDZ5001553.1"/>
    <property type="molecule type" value="Genomic_DNA"/>
</dbReference>
<sequence>MKKSTFIAVSGLVIVFLFISAIQNKTKVYEKQTIYETPEEAIVNFIGYANVHEKVKINKGIYEDRTPQEFHESISRRYRLYNSNNTIVNQIKEQIPVLYEYELSLA</sequence>
<accession>A0AAW9IB13</accession>
<feature type="non-terminal residue" evidence="1">
    <location>
        <position position="106"/>
    </location>
</feature>
<evidence type="ECO:0000313" key="1">
    <source>
        <dbReference type="EMBL" id="MDZ5001553.1"/>
    </source>
</evidence>
<proteinExistence type="predicted"/>
<reference evidence="1" key="1">
    <citation type="submission" date="2019-11" db="EMBL/GenBank/DDBJ databases">
        <title>Characterization of Clostridium perfringens isolates from swine manure treated agricultural soils.</title>
        <authorList>
            <person name="Wushke S.T."/>
        </authorList>
    </citation>
    <scope>NUCLEOTIDE SEQUENCE</scope>
    <source>
        <strain evidence="1">X26</strain>
    </source>
</reference>
<dbReference type="Proteomes" id="UP001291306">
    <property type="component" value="Unassembled WGS sequence"/>
</dbReference>
<dbReference type="AlphaFoldDB" id="A0AAW9IB13"/>
<name>A0AAW9IB13_CLOPF</name>